<feature type="transmembrane region" description="Helical" evidence="1">
    <location>
        <begin position="28"/>
        <end position="47"/>
    </location>
</feature>
<reference evidence="2 3" key="2">
    <citation type="submission" date="2013-02" db="EMBL/GenBank/DDBJ databases">
        <title>The Genome Sequence of Plasmodium falciparum 7G8.</title>
        <authorList>
            <consortium name="The Broad Institute Genome Sequencing Platform"/>
            <consortium name="The Broad Institute Genome Sequencing Center for Infectious Disease"/>
            <person name="Neafsey D."/>
            <person name="Cheeseman I."/>
            <person name="Volkman S."/>
            <person name="Adams J."/>
            <person name="Walker B."/>
            <person name="Young S.K."/>
            <person name="Zeng Q."/>
            <person name="Gargeya S."/>
            <person name="Fitzgerald M."/>
            <person name="Haas B."/>
            <person name="Abouelleil A."/>
            <person name="Alvarado L."/>
            <person name="Arachchi H.M."/>
            <person name="Berlin A.M."/>
            <person name="Chapman S.B."/>
            <person name="Dewar J."/>
            <person name="Goldberg J."/>
            <person name="Griggs A."/>
            <person name="Gujja S."/>
            <person name="Hansen M."/>
            <person name="Howarth C."/>
            <person name="Imamovic A."/>
            <person name="Larimer J."/>
            <person name="McCowan C."/>
            <person name="Murphy C."/>
            <person name="Neiman D."/>
            <person name="Pearson M."/>
            <person name="Priest M."/>
            <person name="Roberts A."/>
            <person name="Saif S."/>
            <person name="Shea T."/>
            <person name="Sisk P."/>
            <person name="Sykes S."/>
            <person name="Wortman J."/>
            <person name="Nusbaum C."/>
            <person name="Birren B."/>
        </authorList>
    </citation>
    <scope>NUCLEOTIDE SEQUENCE [LARGE SCALE GENOMIC DNA]</scope>
    <source>
        <strain evidence="2 3">7G8</strain>
    </source>
</reference>
<keyword evidence="1" id="KW-0812">Transmembrane</keyword>
<organism evidence="2 3">
    <name type="scientific">Plasmodium falciparum (isolate 7G8)</name>
    <dbReference type="NCBI Taxonomy" id="57266"/>
    <lineage>
        <taxon>Eukaryota</taxon>
        <taxon>Sar</taxon>
        <taxon>Alveolata</taxon>
        <taxon>Apicomplexa</taxon>
        <taxon>Aconoidasida</taxon>
        <taxon>Haemosporida</taxon>
        <taxon>Plasmodiidae</taxon>
        <taxon>Plasmodium</taxon>
        <taxon>Plasmodium (Laverania)</taxon>
    </lineage>
</organism>
<gene>
    <name evidence="2" type="ORF">PFBG_02118</name>
</gene>
<dbReference type="EMBL" id="KE123609">
    <property type="protein sequence ID" value="EUR72916.1"/>
    <property type="molecule type" value="Genomic_DNA"/>
</dbReference>
<sequence>MYNFYKYINLYIIRNFFIYEKGILYKNVYVYLLCIYFIYFTTLTTFVKSKVFVKSMNIKIENIQH</sequence>
<proteinExistence type="predicted"/>
<evidence type="ECO:0000313" key="3">
    <source>
        <dbReference type="Proteomes" id="UP000030688"/>
    </source>
</evidence>
<dbReference type="Proteomes" id="UP000030688">
    <property type="component" value="Unassembled WGS sequence"/>
</dbReference>
<keyword evidence="1" id="KW-1133">Transmembrane helix</keyword>
<evidence type="ECO:0000313" key="2">
    <source>
        <dbReference type="EMBL" id="EUR72916.1"/>
    </source>
</evidence>
<protein>
    <submittedName>
        <fullName evidence="2">Uncharacterized protein</fullName>
    </submittedName>
</protein>
<evidence type="ECO:0000256" key="1">
    <source>
        <dbReference type="SAM" id="Phobius"/>
    </source>
</evidence>
<name>W7FNV9_PLAF8</name>
<dbReference type="AlphaFoldDB" id="W7FNV9"/>
<accession>W7FNV9</accession>
<reference evidence="3" key="1">
    <citation type="submission" date="2007-11" db="EMBL/GenBank/DDBJ databases">
        <authorList>
            <consortium name="The Broad Institute Genome Sequencing Platform"/>
            <person name="Volkman S.K."/>
            <person name="Daily J.P."/>
            <person name="Sarr O."/>
            <person name="Ndiaye D."/>
            <person name="Ndir O."/>
            <person name="Mboup S."/>
            <person name="Lukens A."/>
            <person name="Stange-Thomann N."/>
            <person name="Mauceli E."/>
            <person name="Gnerre S."/>
            <person name="Jaffe D."/>
            <person name="Zainoun J."/>
            <person name="Wiegand R.C."/>
            <person name="Birren B."/>
            <person name="Galagan J."/>
            <person name="Lander E."/>
            <person name="Wirth D.F."/>
        </authorList>
    </citation>
    <scope>NUCLEOTIDE SEQUENCE [LARGE SCALE GENOMIC DNA]</scope>
    <source>
        <strain evidence="3">7G8</strain>
    </source>
</reference>
<keyword evidence="1" id="KW-0472">Membrane</keyword>